<comment type="caution">
    <text evidence="1">The sequence shown here is derived from an EMBL/GenBank/DDBJ whole genome shotgun (WGS) entry which is preliminary data.</text>
</comment>
<protein>
    <submittedName>
        <fullName evidence="1">Unnamed protein product</fullName>
    </submittedName>
</protein>
<reference evidence="1" key="1">
    <citation type="submission" date="2023-04" db="EMBL/GenBank/DDBJ databases">
        <title>Phytophthora lilii NBRC 32176.</title>
        <authorList>
            <person name="Ichikawa N."/>
            <person name="Sato H."/>
            <person name="Tonouchi N."/>
        </authorList>
    </citation>
    <scope>NUCLEOTIDE SEQUENCE</scope>
    <source>
        <strain evidence="1">NBRC 32176</strain>
    </source>
</reference>
<organism evidence="1 2">
    <name type="scientific">Phytophthora lilii</name>
    <dbReference type="NCBI Taxonomy" id="2077276"/>
    <lineage>
        <taxon>Eukaryota</taxon>
        <taxon>Sar</taxon>
        <taxon>Stramenopiles</taxon>
        <taxon>Oomycota</taxon>
        <taxon>Peronosporomycetes</taxon>
        <taxon>Peronosporales</taxon>
        <taxon>Peronosporaceae</taxon>
        <taxon>Phytophthora</taxon>
    </lineage>
</organism>
<dbReference type="OrthoDB" id="89273at2759"/>
<accession>A0A9W7CPH9</accession>
<sequence length="162" mass="19410">MEQASDIPFPITSVANAEKWFYWKESISYSAMSPESLGYYWHFVLGATSERCRRDEREATLLHFVRVLYEKKIGEITSRWNDEVTSCEWVDPERIEFHHAQVKLGDVFDYYTKDGVLEFPEWVRFKYVVADYLQNDPRVKYHPARVREFIDKQGIDHLEEMQ</sequence>
<keyword evidence="2" id="KW-1185">Reference proteome</keyword>
<dbReference type="AlphaFoldDB" id="A0A9W7CPH9"/>
<dbReference type="Proteomes" id="UP001165083">
    <property type="component" value="Unassembled WGS sequence"/>
</dbReference>
<gene>
    <name evidence="1" type="ORF">Plil01_001503800</name>
</gene>
<name>A0A9W7CPH9_9STRA</name>
<evidence type="ECO:0000313" key="2">
    <source>
        <dbReference type="Proteomes" id="UP001165083"/>
    </source>
</evidence>
<proteinExistence type="predicted"/>
<evidence type="ECO:0000313" key="1">
    <source>
        <dbReference type="EMBL" id="GMF35397.1"/>
    </source>
</evidence>
<dbReference type="EMBL" id="BSXW01001278">
    <property type="protein sequence ID" value="GMF35397.1"/>
    <property type="molecule type" value="Genomic_DNA"/>
</dbReference>